<sequence>MTGSVYCLDNDIILKLATCGLFEKTLNTFGVEINQVKILETFQYKFKRQAQQKRKRNPVKYNLEDALSVVETCDKISINNINQEDFIQLQKIEGIDIGEAILLSYVSYLNKQNNLSYLLTGDKRCLKNLNVPETNQITGYLEGKIWCLEQLILKDIEIYGFNCIQEKVYPFRDCDTNLKLIFGYSRESAEQEVREALATEIRELSKETGNLLYPYPQG</sequence>
<accession>A0A552DYY6</accession>
<evidence type="ECO:0000313" key="2">
    <source>
        <dbReference type="Proteomes" id="UP000319313"/>
    </source>
</evidence>
<reference evidence="1 2" key="1">
    <citation type="submission" date="2019-01" db="EMBL/GenBank/DDBJ databases">
        <title>Coherence of Microcystis species and biogeography revealed through population genomics.</title>
        <authorList>
            <person name="Perez-Carrascal O.M."/>
            <person name="Terrat Y."/>
            <person name="Giani A."/>
            <person name="Fortin N."/>
            <person name="Tromas N."/>
            <person name="Shapiro B.J."/>
        </authorList>
    </citation>
    <scope>NUCLEOTIDE SEQUENCE [LARGE SCALE GENOMIC DNA]</scope>
    <source>
        <strain evidence="1">Ma_SC_T_19800800_S464</strain>
    </source>
</reference>
<comment type="caution">
    <text evidence="1">The sequence shown here is derived from an EMBL/GenBank/DDBJ whole genome shotgun (WGS) entry which is preliminary data.</text>
</comment>
<protein>
    <recommendedName>
        <fullName evidence="3">PIN domain-containing protein</fullName>
    </recommendedName>
</protein>
<name>A0A552DYY6_MICAE</name>
<proteinExistence type="predicted"/>
<dbReference type="AlphaFoldDB" id="A0A552DYY6"/>
<organism evidence="1 2">
    <name type="scientific">Microcystis aeruginosa Ma_SC_T_19800800_S464</name>
    <dbReference type="NCBI Taxonomy" id="2486257"/>
    <lineage>
        <taxon>Bacteria</taxon>
        <taxon>Bacillati</taxon>
        <taxon>Cyanobacteriota</taxon>
        <taxon>Cyanophyceae</taxon>
        <taxon>Oscillatoriophycideae</taxon>
        <taxon>Chroococcales</taxon>
        <taxon>Microcystaceae</taxon>
        <taxon>Microcystis</taxon>
    </lineage>
</organism>
<dbReference type="Proteomes" id="UP000319313">
    <property type="component" value="Unassembled WGS sequence"/>
</dbReference>
<dbReference type="EMBL" id="SFBL01000061">
    <property type="protein sequence ID" value="TRU27439.1"/>
    <property type="molecule type" value="Genomic_DNA"/>
</dbReference>
<gene>
    <name evidence="1" type="ORF">EWV81_07555</name>
</gene>
<evidence type="ECO:0000313" key="1">
    <source>
        <dbReference type="EMBL" id="TRU27439.1"/>
    </source>
</evidence>
<evidence type="ECO:0008006" key="3">
    <source>
        <dbReference type="Google" id="ProtNLM"/>
    </source>
</evidence>